<dbReference type="SUPFAM" id="SSF46689">
    <property type="entry name" value="Homeodomain-like"/>
    <property type="match status" value="1"/>
</dbReference>
<protein>
    <recommendedName>
        <fullName evidence="1">HTH psq-type domain-containing protein</fullName>
    </recommendedName>
</protein>
<evidence type="ECO:0000313" key="2">
    <source>
        <dbReference type="EMBL" id="CAF1132800.1"/>
    </source>
</evidence>
<sequence>IGEAIKSIKDDKMTISEASAKYKVPISTLYDRLSGHNGSSPRGGTTIFSKEEESHLVYVIKRMQDYNHPVSNSNVCTIAWWYMPELKKDILDNGPARNDALPVQVLDSWLNKLYIMLKKLGLFDKPTNVFNCDESGFSDDPDKKSVVVRRETQYPIDVHAGSGKSQTTVFLTTSASDRIMKLALDNEVHTLGLPPHTTSQLQSLDVYTLKIVKTEWRKILRQYYLKTNADKVDKSVFPLLFKKLYTNALRPTYCAGGFTKAGVFRYDKRAIPREKMSYSTLSSSLNSRSNLTRALSTEYLVPVAVEDQIEEITDDRRMINNNVIGYRRLRRSPSAPTLSCTLDDKTIQSSISSASSTSLSMDASLIDQTNSSLITTTSVVSALKSSVSKTSSIIASSFSLLNASQVLKQLKAWSNLWFVLIDPKCYNDNLTTLTLNNYLTPTVVRDTQRKAMIPRNSGES</sequence>
<dbReference type="EMBL" id="CAJNOK010011130">
    <property type="protein sequence ID" value="CAF1132800.1"/>
    <property type="molecule type" value="Genomic_DNA"/>
</dbReference>
<feature type="domain" description="HTH psq-type" evidence="1">
    <location>
        <begin position="3"/>
        <end position="40"/>
    </location>
</feature>
<accession>A0A8S2E4U1</accession>
<dbReference type="InterPro" id="IPR007889">
    <property type="entry name" value="HTH_Psq"/>
</dbReference>
<dbReference type="Pfam" id="PF05225">
    <property type="entry name" value="HTH_psq"/>
    <property type="match status" value="1"/>
</dbReference>
<reference evidence="2" key="1">
    <citation type="submission" date="2021-02" db="EMBL/GenBank/DDBJ databases">
        <authorList>
            <person name="Nowell W R."/>
        </authorList>
    </citation>
    <scope>NUCLEOTIDE SEQUENCE</scope>
</reference>
<evidence type="ECO:0000313" key="3">
    <source>
        <dbReference type="EMBL" id="CAF3917845.1"/>
    </source>
</evidence>
<dbReference type="InterPro" id="IPR009057">
    <property type="entry name" value="Homeodomain-like_sf"/>
</dbReference>
<dbReference type="EMBL" id="CAJOBA010022672">
    <property type="protein sequence ID" value="CAF3917845.1"/>
    <property type="molecule type" value="Genomic_DNA"/>
</dbReference>
<evidence type="ECO:0000259" key="1">
    <source>
        <dbReference type="Pfam" id="PF05225"/>
    </source>
</evidence>
<feature type="non-terminal residue" evidence="2">
    <location>
        <position position="1"/>
    </location>
</feature>
<proteinExistence type="predicted"/>
<dbReference type="GO" id="GO:0003677">
    <property type="term" value="F:DNA binding"/>
    <property type="evidence" value="ECO:0007669"/>
    <property type="project" value="InterPro"/>
</dbReference>
<dbReference type="Proteomes" id="UP000682733">
    <property type="component" value="Unassembled WGS sequence"/>
</dbReference>
<comment type="caution">
    <text evidence="2">The sequence shown here is derived from an EMBL/GenBank/DDBJ whole genome shotgun (WGS) entry which is preliminary data.</text>
</comment>
<dbReference type="AlphaFoldDB" id="A0A8S2E4U1"/>
<dbReference type="Gene3D" id="1.10.10.60">
    <property type="entry name" value="Homeodomain-like"/>
    <property type="match status" value="1"/>
</dbReference>
<name>A0A8S2E4U1_9BILA</name>
<evidence type="ECO:0000313" key="4">
    <source>
        <dbReference type="Proteomes" id="UP000677228"/>
    </source>
</evidence>
<dbReference type="Proteomes" id="UP000677228">
    <property type="component" value="Unassembled WGS sequence"/>
</dbReference>
<gene>
    <name evidence="2" type="ORF">OVA965_LOCUS20738</name>
    <name evidence="3" type="ORF">TMI583_LOCUS21207</name>
</gene>
<organism evidence="2 4">
    <name type="scientific">Didymodactylos carnosus</name>
    <dbReference type="NCBI Taxonomy" id="1234261"/>
    <lineage>
        <taxon>Eukaryota</taxon>
        <taxon>Metazoa</taxon>
        <taxon>Spiralia</taxon>
        <taxon>Gnathifera</taxon>
        <taxon>Rotifera</taxon>
        <taxon>Eurotatoria</taxon>
        <taxon>Bdelloidea</taxon>
        <taxon>Philodinida</taxon>
        <taxon>Philodinidae</taxon>
        <taxon>Didymodactylos</taxon>
    </lineage>
</organism>